<accession>A0A168JTH6</accession>
<dbReference type="GO" id="GO:0005524">
    <property type="term" value="F:ATP binding"/>
    <property type="evidence" value="ECO:0007669"/>
    <property type="project" value="UniProtKB-KW"/>
</dbReference>
<sequence length="451" mass="50408">ELLQLSTHNKRENKLGSQIQNALVVIEAFGHARTTQNVSASKFGMFQEVQFNERGRILGTKTLTYQFDKSRVTQVPPNERTYHVFYSLLAGTTVDEKNALHINFKPDYFHYLNQSGCIAAPDWNDEIEFSDLKSALKMCGFKAKTVTQIFQLLAAILHVGNLQFQENADALAQEACIVKNTDILDIVAVMLGVSPTKLETCLTYKLKLIGKEVCTIFLNPQAAMEQRDELANALYNVLFMWIIESVNRKICYSGAQEPCNVIGIMDQFGFQNFATNGFQEFCVNLANERMHHFLVNEHFSNEHGRNAAMVQDGVPLPMPKVIDNSACLELLLGKDKRQLIEDARSKKEVLSKSSSLGLGGITGLMDRDTARLQSGATDASNANFLASLQRQFSSHPSLSRGSQTYAFGINHFSGTVHYSVDMFIEKNLDDLSPDFVNMLRDSSSNTFLSNL</sequence>
<dbReference type="GO" id="GO:0007015">
    <property type="term" value="P:actin filament organization"/>
    <property type="evidence" value="ECO:0007669"/>
    <property type="project" value="TreeGrafter"/>
</dbReference>
<evidence type="ECO:0000256" key="4">
    <source>
        <dbReference type="ARBA" id="ARBA00023175"/>
    </source>
</evidence>
<dbReference type="GO" id="GO:0051015">
    <property type="term" value="F:actin filament binding"/>
    <property type="evidence" value="ECO:0007669"/>
    <property type="project" value="TreeGrafter"/>
</dbReference>
<dbReference type="PANTHER" id="PTHR13140">
    <property type="entry name" value="MYOSIN"/>
    <property type="match status" value="1"/>
</dbReference>
<keyword evidence="1" id="KW-0547">Nucleotide-binding</keyword>
<dbReference type="Gene3D" id="3.40.850.10">
    <property type="entry name" value="Kinesin motor domain"/>
    <property type="match status" value="1"/>
</dbReference>
<dbReference type="SMART" id="SM00242">
    <property type="entry name" value="MYSc"/>
    <property type="match status" value="1"/>
</dbReference>
<proteinExistence type="inferred from homology"/>
<keyword evidence="5 6" id="KW-0009">Actin-binding</keyword>
<dbReference type="OrthoDB" id="370884at2759"/>
<feature type="domain" description="Myosin motor" evidence="7">
    <location>
        <begin position="1"/>
        <end position="451"/>
    </location>
</feature>
<dbReference type="PROSITE" id="PS51456">
    <property type="entry name" value="MYOSIN_MOTOR"/>
    <property type="match status" value="1"/>
</dbReference>
<dbReference type="GO" id="GO:0005737">
    <property type="term" value="C:cytoplasm"/>
    <property type="evidence" value="ECO:0007669"/>
    <property type="project" value="TreeGrafter"/>
</dbReference>
<gene>
    <name evidence="8" type="ORF">MUCCIDRAFT_40786</name>
</gene>
<keyword evidence="4" id="KW-0505">Motor protein</keyword>
<dbReference type="Pfam" id="PF00063">
    <property type="entry name" value="Myosin_head"/>
    <property type="match status" value="2"/>
</dbReference>
<evidence type="ECO:0000256" key="6">
    <source>
        <dbReference type="PROSITE-ProRule" id="PRU00782"/>
    </source>
</evidence>
<evidence type="ECO:0000313" key="9">
    <source>
        <dbReference type="Proteomes" id="UP000077051"/>
    </source>
</evidence>
<dbReference type="InterPro" id="IPR001609">
    <property type="entry name" value="Myosin_head_motor_dom-like"/>
</dbReference>
<dbReference type="PANTHER" id="PTHR13140:SF550">
    <property type="entry name" value="MYOSIN-IIIB ISOFORM X1"/>
    <property type="match status" value="1"/>
</dbReference>
<dbReference type="Proteomes" id="UP000077051">
    <property type="component" value="Unassembled WGS sequence"/>
</dbReference>
<comment type="caution">
    <text evidence="6">Lacks conserved residue(s) required for the propagation of feature annotation.</text>
</comment>
<protein>
    <recommendedName>
        <fullName evidence="7">Myosin motor domain-containing protein</fullName>
    </recommendedName>
</protein>
<evidence type="ECO:0000256" key="1">
    <source>
        <dbReference type="ARBA" id="ARBA00022741"/>
    </source>
</evidence>
<organism evidence="8 9">
    <name type="scientific">Mucor lusitanicus CBS 277.49</name>
    <dbReference type="NCBI Taxonomy" id="747725"/>
    <lineage>
        <taxon>Eukaryota</taxon>
        <taxon>Fungi</taxon>
        <taxon>Fungi incertae sedis</taxon>
        <taxon>Mucoromycota</taxon>
        <taxon>Mucoromycotina</taxon>
        <taxon>Mucoromycetes</taxon>
        <taxon>Mucorales</taxon>
        <taxon>Mucorineae</taxon>
        <taxon>Mucoraceae</taxon>
        <taxon>Mucor</taxon>
    </lineage>
</organism>
<evidence type="ECO:0000256" key="5">
    <source>
        <dbReference type="ARBA" id="ARBA00023203"/>
    </source>
</evidence>
<dbReference type="InterPro" id="IPR036961">
    <property type="entry name" value="Kinesin_motor_dom_sf"/>
</dbReference>
<dbReference type="EMBL" id="AMYB01000006">
    <property type="protein sequence ID" value="OAD01595.1"/>
    <property type="molecule type" value="Genomic_DNA"/>
</dbReference>
<evidence type="ECO:0000256" key="2">
    <source>
        <dbReference type="ARBA" id="ARBA00022840"/>
    </source>
</evidence>
<dbReference type="Gene3D" id="1.20.120.720">
    <property type="entry name" value="Myosin VI head, motor domain, U50 subdomain"/>
    <property type="match status" value="1"/>
</dbReference>
<dbReference type="SUPFAM" id="SSF52540">
    <property type="entry name" value="P-loop containing nucleoside triphosphate hydrolases"/>
    <property type="match status" value="1"/>
</dbReference>
<keyword evidence="2" id="KW-0067">ATP-binding</keyword>
<keyword evidence="9" id="KW-1185">Reference proteome</keyword>
<feature type="non-terminal residue" evidence="8">
    <location>
        <position position="1"/>
    </location>
</feature>
<name>A0A168JTH6_MUCCL</name>
<comment type="similarity">
    <text evidence="6">Belongs to the TRAFAC class myosin-kinesin ATPase superfamily. Myosin family.</text>
</comment>
<dbReference type="GO" id="GO:0016459">
    <property type="term" value="C:myosin complex"/>
    <property type="evidence" value="ECO:0007669"/>
    <property type="project" value="UniProtKB-KW"/>
</dbReference>
<dbReference type="InterPro" id="IPR027417">
    <property type="entry name" value="P-loop_NTPase"/>
</dbReference>
<dbReference type="FunFam" id="1.10.10.820:FF:000001">
    <property type="entry name" value="Myosin heavy chain"/>
    <property type="match status" value="1"/>
</dbReference>
<dbReference type="STRING" id="747725.A0A168JTH6"/>
<reference evidence="8 9" key="1">
    <citation type="submission" date="2015-06" db="EMBL/GenBank/DDBJ databases">
        <title>Expansion of signal transduction pathways in fungi by whole-genome duplication.</title>
        <authorList>
            <consortium name="DOE Joint Genome Institute"/>
            <person name="Corrochano L.M."/>
            <person name="Kuo A."/>
            <person name="Marcet-Houben M."/>
            <person name="Polaino S."/>
            <person name="Salamov A."/>
            <person name="Villalobos J.M."/>
            <person name="Alvarez M.I."/>
            <person name="Avalos J."/>
            <person name="Benito E.P."/>
            <person name="Benoit I."/>
            <person name="Burger G."/>
            <person name="Camino L.P."/>
            <person name="Canovas D."/>
            <person name="Cerda-Olmedo E."/>
            <person name="Cheng J.-F."/>
            <person name="Dominguez A."/>
            <person name="Elias M."/>
            <person name="Eslava A.P."/>
            <person name="Glaser F."/>
            <person name="Grimwood J."/>
            <person name="Gutierrez G."/>
            <person name="Heitman J."/>
            <person name="Henrissat B."/>
            <person name="Iturriaga E.A."/>
            <person name="Lang B.F."/>
            <person name="Lavin J.L."/>
            <person name="Lee S."/>
            <person name="Li W."/>
            <person name="Lindquist E."/>
            <person name="Lopez-Garcia S."/>
            <person name="Luque E.M."/>
            <person name="Marcos A.T."/>
            <person name="Martin J."/>
            <person name="Mccluskey K."/>
            <person name="Medina H.R."/>
            <person name="Miralles-Duran A."/>
            <person name="Miyazaki A."/>
            <person name="Munoz-Torres E."/>
            <person name="Oguiza J.A."/>
            <person name="Ohm R."/>
            <person name="Olmedo M."/>
            <person name="Orejas M."/>
            <person name="Ortiz-Castellanos L."/>
            <person name="Pisabarro A.G."/>
            <person name="Rodriguez-Romero J."/>
            <person name="Ruiz-Herrera J."/>
            <person name="Ruiz-Vazquez R."/>
            <person name="Sanz C."/>
            <person name="Schackwitz W."/>
            <person name="Schmutz J."/>
            <person name="Shahriari M."/>
            <person name="Shelest E."/>
            <person name="Silva-Franco F."/>
            <person name="Soanes D."/>
            <person name="Syed K."/>
            <person name="Tagua V.G."/>
            <person name="Talbot N.J."/>
            <person name="Thon M."/>
            <person name="De Vries R.P."/>
            <person name="Wiebenga A."/>
            <person name="Yadav J.S."/>
            <person name="Braun E.L."/>
            <person name="Baker S."/>
            <person name="Garre V."/>
            <person name="Horwitz B."/>
            <person name="Torres-Martinez S."/>
            <person name="Idnurm A."/>
            <person name="Herrera-Estrella A."/>
            <person name="Gabaldon T."/>
            <person name="Grigoriev I.V."/>
        </authorList>
    </citation>
    <scope>NUCLEOTIDE SEQUENCE [LARGE SCALE GENOMIC DNA]</scope>
    <source>
        <strain evidence="8 9">CBS 277.49</strain>
    </source>
</reference>
<dbReference type="PRINTS" id="PR00193">
    <property type="entry name" value="MYOSINHEAVY"/>
</dbReference>
<evidence type="ECO:0000256" key="3">
    <source>
        <dbReference type="ARBA" id="ARBA00023123"/>
    </source>
</evidence>
<dbReference type="AlphaFoldDB" id="A0A168JTH6"/>
<dbReference type="Gene3D" id="1.20.58.530">
    <property type="match status" value="1"/>
</dbReference>
<evidence type="ECO:0000313" key="8">
    <source>
        <dbReference type="EMBL" id="OAD01595.1"/>
    </source>
</evidence>
<feature type="non-terminal residue" evidence="8">
    <location>
        <position position="451"/>
    </location>
</feature>
<comment type="caution">
    <text evidence="8">The sequence shown here is derived from an EMBL/GenBank/DDBJ whole genome shotgun (WGS) entry which is preliminary data.</text>
</comment>
<dbReference type="VEuPathDB" id="FungiDB:MUCCIDRAFT_40786"/>
<evidence type="ECO:0000259" key="7">
    <source>
        <dbReference type="PROSITE" id="PS51456"/>
    </source>
</evidence>
<keyword evidence="3 6" id="KW-0518">Myosin</keyword>
<dbReference type="GO" id="GO:0000146">
    <property type="term" value="F:microfilament motor activity"/>
    <property type="evidence" value="ECO:0007669"/>
    <property type="project" value="TreeGrafter"/>
</dbReference>
<dbReference type="GO" id="GO:0016020">
    <property type="term" value="C:membrane"/>
    <property type="evidence" value="ECO:0007669"/>
    <property type="project" value="TreeGrafter"/>
</dbReference>